<comment type="caution">
    <text evidence="5">The sequence shown here is derived from an EMBL/GenBank/DDBJ whole genome shotgun (WGS) entry which is preliminary data.</text>
</comment>
<dbReference type="GO" id="GO:0032259">
    <property type="term" value="P:methylation"/>
    <property type="evidence" value="ECO:0007669"/>
    <property type="project" value="UniProtKB-KW"/>
</dbReference>
<keyword evidence="2 5" id="KW-0489">Methyltransferase</keyword>
<evidence type="ECO:0000256" key="3">
    <source>
        <dbReference type="ARBA" id="ARBA00022679"/>
    </source>
</evidence>
<dbReference type="InterPro" id="IPR029026">
    <property type="entry name" value="tRNA_m1G_MTases_N"/>
</dbReference>
<reference evidence="5" key="1">
    <citation type="submission" date="2020-10" db="EMBL/GenBank/DDBJ databases">
        <authorList>
            <person name="Gilroy R."/>
        </authorList>
    </citation>
    <scope>NUCLEOTIDE SEQUENCE</scope>
    <source>
        <strain evidence="5">USAMLcec3-3695</strain>
    </source>
</reference>
<dbReference type="Pfam" id="PF22435">
    <property type="entry name" value="MRM3-like_sub_bind"/>
    <property type="match status" value="1"/>
</dbReference>
<dbReference type="GO" id="GO:0008173">
    <property type="term" value="F:RNA methyltransferase activity"/>
    <property type="evidence" value="ECO:0007669"/>
    <property type="project" value="InterPro"/>
</dbReference>
<dbReference type="EMBL" id="DVNB01000049">
    <property type="protein sequence ID" value="HIU57102.1"/>
    <property type="molecule type" value="Genomic_DNA"/>
</dbReference>
<gene>
    <name evidence="5" type="ORF">IAA61_04725</name>
</gene>
<dbReference type="InterPro" id="IPR053888">
    <property type="entry name" value="MRM3-like_sub_bind"/>
</dbReference>
<comment type="similarity">
    <text evidence="1">Belongs to the class IV-like SAM-binding methyltransferase superfamily. RNA methyltransferase TrmH family.</text>
</comment>
<dbReference type="Gene3D" id="3.30.1330.30">
    <property type="match status" value="1"/>
</dbReference>
<dbReference type="GO" id="GO:0003723">
    <property type="term" value="F:RNA binding"/>
    <property type="evidence" value="ECO:0007669"/>
    <property type="project" value="InterPro"/>
</dbReference>
<dbReference type="SUPFAM" id="SSF75217">
    <property type="entry name" value="alpha/beta knot"/>
    <property type="match status" value="1"/>
</dbReference>
<dbReference type="Pfam" id="PF00588">
    <property type="entry name" value="SpoU_methylase"/>
    <property type="match status" value="1"/>
</dbReference>
<organism evidence="5 6">
    <name type="scientific">Candidatus Ornithomonoglobus merdipullorum</name>
    <dbReference type="NCBI Taxonomy" id="2840895"/>
    <lineage>
        <taxon>Bacteria</taxon>
        <taxon>Bacillati</taxon>
        <taxon>Bacillota</taxon>
        <taxon>Clostridia</taxon>
        <taxon>Candidatus Ornithomonoglobus</taxon>
    </lineage>
</organism>
<feature type="domain" description="RNA 2-O ribose methyltransferase substrate binding" evidence="4">
    <location>
        <begin position="32"/>
        <end position="102"/>
    </location>
</feature>
<evidence type="ECO:0000259" key="4">
    <source>
        <dbReference type="SMART" id="SM00967"/>
    </source>
</evidence>
<keyword evidence="3" id="KW-0808">Transferase</keyword>
<protein>
    <submittedName>
        <fullName evidence="5">RNA methyltransferase</fullName>
    </submittedName>
</protein>
<evidence type="ECO:0000313" key="5">
    <source>
        <dbReference type="EMBL" id="HIU57102.1"/>
    </source>
</evidence>
<dbReference type="Proteomes" id="UP000824109">
    <property type="component" value="Unassembled WGS sequence"/>
</dbReference>
<name>A0A9D1MBQ7_9FIRM</name>
<dbReference type="GO" id="GO:0006396">
    <property type="term" value="P:RNA processing"/>
    <property type="evidence" value="ECO:0007669"/>
    <property type="project" value="InterPro"/>
</dbReference>
<evidence type="ECO:0000256" key="1">
    <source>
        <dbReference type="ARBA" id="ARBA00007228"/>
    </source>
</evidence>
<sequence length="259" mass="28394">MTDIIQTTKNKTYKYIRSLKQKKMRNANGVFTVEGVKSVTDALDAGMRAELTAMSESYYRNEGREAFNGERVFVVKDELFGGLCDTETPQGIIAVFGMFDRAVFPIKDNGIYVYCDRVSDPGNIGTIIRTADAAGIDGVMLSPGCADMYSPKTVRASMGSFFHIAVKADTDRTELSELGRRGYRIYAGALSEDSLPYTKADFTRPSVIVIGNEANGICDEILSESEHIIIPIYGRAESLNAGVAAAVMMYEAARQRRGI</sequence>
<dbReference type="GO" id="GO:0005737">
    <property type="term" value="C:cytoplasm"/>
    <property type="evidence" value="ECO:0007669"/>
    <property type="project" value="UniProtKB-ARBA"/>
</dbReference>
<dbReference type="CDD" id="cd18095">
    <property type="entry name" value="SpoU-like_rRNA-MTase"/>
    <property type="match status" value="1"/>
</dbReference>
<evidence type="ECO:0000313" key="6">
    <source>
        <dbReference type="Proteomes" id="UP000824109"/>
    </source>
</evidence>
<reference evidence="5" key="2">
    <citation type="journal article" date="2021" name="PeerJ">
        <title>Extensive microbial diversity within the chicken gut microbiome revealed by metagenomics and culture.</title>
        <authorList>
            <person name="Gilroy R."/>
            <person name="Ravi A."/>
            <person name="Getino M."/>
            <person name="Pursley I."/>
            <person name="Horton D.L."/>
            <person name="Alikhan N.F."/>
            <person name="Baker D."/>
            <person name="Gharbi K."/>
            <person name="Hall N."/>
            <person name="Watson M."/>
            <person name="Adriaenssens E.M."/>
            <person name="Foster-Nyarko E."/>
            <person name="Jarju S."/>
            <person name="Secka A."/>
            <person name="Antonio M."/>
            <person name="Oren A."/>
            <person name="Chaudhuri R.R."/>
            <person name="La Ragione R."/>
            <person name="Hildebrand F."/>
            <person name="Pallen M.J."/>
        </authorList>
    </citation>
    <scope>NUCLEOTIDE SEQUENCE</scope>
    <source>
        <strain evidence="5">USAMLcec3-3695</strain>
    </source>
</reference>
<dbReference type="InterPro" id="IPR029028">
    <property type="entry name" value="Alpha/beta_knot_MTases"/>
</dbReference>
<evidence type="ECO:0000256" key="2">
    <source>
        <dbReference type="ARBA" id="ARBA00022603"/>
    </source>
</evidence>
<dbReference type="InterPro" id="IPR001537">
    <property type="entry name" value="SpoU_MeTrfase"/>
</dbReference>
<accession>A0A9D1MBQ7</accession>
<dbReference type="AlphaFoldDB" id="A0A9D1MBQ7"/>
<proteinExistence type="inferred from homology"/>
<dbReference type="Gene3D" id="3.40.1280.10">
    <property type="match status" value="1"/>
</dbReference>
<dbReference type="InterPro" id="IPR013123">
    <property type="entry name" value="SpoU_subst-bd"/>
</dbReference>
<dbReference type="PANTHER" id="PTHR43191">
    <property type="entry name" value="RRNA METHYLTRANSFERASE 3"/>
    <property type="match status" value="1"/>
</dbReference>
<dbReference type="SUPFAM" id="SSF55315">
    <property type="entry name" value="L30e-like"/>
    <property type="match status" value="1"/>
</dbReference>
<dbReference type="SMART" id="SM00967">
    <property type="entry name" value="SpoU_sub_bind"/>
    <property type="match status" value="1"/>
</dbReference>
<dbReference type="InterPro" id="IPR051259">
    <property type="entry name" value="rRNA_Methyltransferase"/>
</dbReference>
<dbReference type="PANTHER" id="PTHR43191:SF2">
    <property type="entry name" value="RRNA METHYLTRANSFERASE 3, MITOCHONDRIAL"/>
    <property type="match status" value="1"/>
</dbReference>
<dbReference type="InterPro" id="IPR029064">
    <property type="entry name" value="Ribosomal_eL30-like_sf"/>
</dbReference>